<evidence type="ECO:0000256" key="7">
    <source>
        <dbReference type="ARBA" id="ARBA00061776"/>
    </source>
</evidence>
<dbReference type="SMART" id="SM01156">
    <property type="entry name" value="DUF1716"/>
    <property type="match status" value="1"/>
</dbReference>
<dbReference type="EMBL" id="CAJNOM010000003">
    <property type="protein sequence ID" value="CAF0745461.1"/>
    <property type="molecule type" value="Genomic_DNA"/>
</dbReference>
<reference evidence="12" key="1">
    <citation type="submission" date="2021-02" db="EMBL/GenBank/DDBJ databases">
        <authorList>
            <person name="Nowell W R."/>
        </authorList>
    </citation>
    <scope>NUCLEOTIDE SEQUENCE</scope>
</reference>
<dbReference type="SUPFAM" id="SSF48371">
    <property type="entry name" value="ARM repeat"/>
    <property type="match status" value="1"/>
</dbReference>
<feature type="region of interest" description="Disordered" evidence="10">
    <location>
        <begin position="1"/>
        <end position="28"/>
    </location>
</feature>
<dbReference type="InterPro" id="IPR039678">
    <property type="entry name" value="CTNNBL1"/>
</dbReference>
<evidence type="ECO:0000313" key="12">
    <source>
        <dbReference type="EMBL" id="CAF0745461.1"/>
    </source>
</evidence>
<dbReference type="PANTHER" id="PTHR14978">
    <property type="entry name" value="BETA-CATENIN-LIKE PROTEIN 1 NUCLEAR ASSOCIATED PROTEIN"/>
    <property type="match status" value="1"/>
</dbReference>
<evidence type="ECO:0000256" key="8">
    <source>
        <dbReference type="ARBA" id="ARBA00070106"/>
    </source>
</evidence>
<evidence type="ECO:0000256" key="5">
    <source>
        <dbReference type="ARBA" id="ARBA00023242"/>
    </source>
</evidence>
<evidence type="ECO:0000256" key="10">
    <source>
        <dbReference type="SAM" id="MobiDB-lite"/>
    </source>
</evidence>
<keyword evidence="13" id="KW-1185">Reference proteome</keyword>
<keyword evidence="4" id="KW-0175">Coiled coil</keyword>
<evidence type="ECO:0000313" key="13">
    <source>
        <dbReference type="Proteomes" id="UP000663832"/>
    </source>
</evidence>
<protein>
    <recommendedName>
        <fullName evidence="8">Beta-catenin-like protein 1</fullName>
    </recommendedName>
    <alternativeName>
        <fullName evidence="9">Nuclear-associated protein</fullName>
    </alternativeName>
</protein>
<comment type="function">
    <text evidence="6">Component of the PRP19-CDC5L complex that forms an integral part of the spliceosome and is required for activating pre-mRNA splicing. Participates in AID/AICDA-mediated somatic hypermutation (SHM) and class-switch recombination (CSR), 2 processes resulting in the production of high-affinity, mutated isotype-switched antibodies.</text>
</comment>
<name>A0A813NV27_9BILA</name>
<sequence length="581" mass="66200">MNVDELLSYQPEKPAVSSANASANKRTNDASIAYTAGLPKRAKRPILDDVPVQSNSSSISNANLASLSRDERDRLLQMLEQESSTDELDETSLKRMLSQLEKRISKNQEMRIKYPDHPEKFMDSEIELNDAVQELHAIATQSDLYHVLVNMNGISLLMSLLTHENTDISIAVISLIQELTDVDTLTESEQQATFLIDALAEQQIVSLLVQNMDRLDENVKEEADGIHNSLAIVENMTEFRPSLCVDACKQGLLACLLKRLKIKSPFNSIRLYCSELMSILLQNHDENRQMLGELEGIDILLQQLAYYKRHDPQTSEEFEYMENLFSCLCSSIMFPSNRQRFLKGEGPHLMNIMLKERKASRNGALKTLDFAMTGIEGKDNCQKIVDILGLRTLFPLFMKPPKGNKRSGETRAENEERVISCIASLIRNCTGSNRQRVLNKFTENDHEKVDRLMELHFDYFQRVQAANNNIERDEDEEEDEDEKYFRRLDAGLFTLQLIDYILIEIASSTTSIPSIRQRVLQILNLRNSSPDMIKTIVREYANNLGNTKKPNGIDHTSTDGTSNGHSDDSHKQYLLDLIEKF</sequence>
<feature type="domain" description="Beta-catenin-like protein 1 N-terminal" evidence="11">
    <location>
        <begin position="68"/>
        <end position="173"/>
    </location>
</feature>
<comment type="subcellular location">
    <subcellularLocation>
        <location evidence="1">Nucleus</location>
    </subcellularLocation>
</comment>
<evidence type="ECO:0000256" key="6">
    <source>
        <dbReference type="ARBA" id="ARBA00058456"/>
    </source>
</evidence>
<dbReference type="GO" id="GO:0005681">
    <property type="term" value="C:spliceosomal complex"/>
    <property type="evidence" value="ECO:0007669"/>
    <property type="project" value="TreeGrafter"/>
</dbReference>
<evidence type="ECO:0000256" key="3">
    <source>
        <dbReference type="ARBA" id="ARBA00022737"/>
    </source>
</evidence>
<dbReference type="PANTHER" id="PTHR14978:SF0">
    <property type="entry name" value="BETA-CATENIN-LIKE PROTEIN 1"/>
    <property type="match status" value="1"/>
</dbReference>
<dbReference type="InterPro" id="IPR016024">
    <property type="entry name" value="ARM-type_fold"/>
</dbReference>
<accession>A0A813NV27</accession>
<dbReference type="Pfam" id="PF08216">
    <property type="entry name" value="CTNNBL"/>
    <property type="match status" value="1"/>
</dbReference>
<dbReference type="Gene3D" id="1.25.10.10">
    <property type="entry name" value="Leucine-rich Repeat Variant"/>
    <property type="match status" value="1"/>
</dbReference>
<keyword evidence="2" id="KW-0597">Phosphoprotein</keyword>
<feature type="compositionally biased region" description="Polar residues" evidence="10">
    <location>
        <begin position="544"/>
        <end position="564"/>
    </location>
</feature>
<dbReference type="Proteomes" id="UP000663832">
    <property type="component" value="Unassembled WGS sequence"/>
</dbReference>
<dbReference type="AlphaFoldDB" id="A0A813NV27"/>
<evidence type="ECO:0000256" key="4">
    <source>
        <dbReference type="ARBA" id="ARBA00023054"/>
    </source>
</evidence>
<dbReference type="InterPro" id="IPR013180">
    <property type="entry name" value="CTNNBL1_N"/>
</dbReference>
<dbReference type="InterPro" id="IPR011989">
    <property type="entry name" value="ARM-like"/>
</dbReference>
<feature type="region of interest" description="Disordered" evidence="10">
    <location>
        <begin position="544"/>
        <end position="568"/>
    </location>
</feature>
<dbReference type="FunFam" id="1.25.10.10:FF:001136">
    <property type="entry name" value="Beta-catenin-like protein 1"/>
    <property type="match status" value="1"/>
</dbReference>
<proteinExistence type="predicted"/>
<dbReference type="GO" id="GO:0010467">
    <property type="term" value="P:gene expression"/>
    <property type="evidence" value="ECO:0007669"/>
    <property type="project" value="UniProtKB-ARBA"/>
</dbReference>
<comment type="subunit">
    <text evidence="7">Component of the PRP19-CDC5L splicing complex composed of a core complex comprising a homotetramer of PRPF19, CDC5L, PLRG1 and BCAS2, and at least three less stably associated proteins CTNNBL1, CWC15 and HSPA8. Interacts directly with CWC15 and CDC5L in the complex. Interacts with AICDA; the interaction is important for the antibody diversification activity of AICDA. Interacts with PRPF31 (via its NLS). Interacts (via its N-terminal NLS) with KPNA1 and KPNA2.</text>
</comment>
<keyword evidence="5" id="KW-0539">Nucleus</keyword>
<gene>
    <name evidence="12" type="ORF">QVE165_LOCUS1170</name>
</gene>
<organism evidence="12 13">
    <name type="scientific">Adineta steineri</name>
    <dbReference type="NCBI Taxonomy" id="433720"/>
    <lineage>
        <taxon>Eukaryota</taxon>
        <taxon>Metazoa</taxon>
        <taxon>Spiralia</taxon>
        <taxon>Gnathifera</taxon>
        <taxon>Rotifera</taxon>
        <taxon>Eurotatoria</taxon>
        <taxon>Bdelloidea</taxon>
        <taxon>Adinetida</taxon>
        <taxon>Adinetidae</taxon>
        <taxon>Adineta</taxon>
    </lineage>
</organism>
<comment type="caution">
    <text evidence="12">The sequence shown here is derived from an EMBL/GenBank/DDBJ whole genome shotgun (WGS) entry which is preliminary data.</text>
</comment>
<evidence type="ECO:0000256" key="1">
    <source>
        <dbReference type="ARBA" id="ARBA00004123"/>
    </source>
</evidence>
<evidence type="ECO:0000256" key="9">
    <source>
        <dbReference type="ARBA" id="ARBA00083862"/>
    </source>
</evidence>
<dbReference type="OrthoDB" id="1898821at2759"/>
<keyword evidence="3" id="KW-0677">Repeat</keyword>
<evidence type="ECO:0000256" key="2">
    <source>
        <dbReference type="ARBA" id="ARBA00022553"/>
    </source>
</evidence>
<evidence type="ECO:0000259" key="11">
    <source>
        <dbReference type="SMART" id="SM01156"/>
    </source>
</evidence>